<reference evidence="1 2" key="1">
    <citation type="journal article" date="2018" name="Mol. Plant">
        <title>The genome of Artemisia annua provides insight into the evolution of Asteraceae family and artemisinin biosynthesis.</title>
        <authorList>
            <person name="Shen Q."/>
            <person name="Zhang L."/>
            <person name="Liao Z."/>
            <person name="Wang S."/>
            <person name="Yan T."/>
            <person name="Shi P."/>
            <person name="Liu M."/>
            <person name="Fu X."/>
            <person name="Pan Q."/>
            <person name="Wang Y."/>
            <person name="Lv Z."/>
            <person name="Lu X."/>
            <person name="Zhang F."/>
            <person name="Jiang W."/>
            <person name="Ma Y."/>
            <person name="Chen M."/>
            <person name="Hao X."/>
            <person name="Li L."/>
            <person name="Tang Y."/>
            <person name="Lv G."/>
            <person name="Zhou Y."/>
            <person name="Sun X."/>
            <person name="Brodelius P.E."/>
            <person name="Rose J.K.C."/>
            <person name="Tang K."/>
        </authorList>
    </citation>
    <scope>NUCLEOTIDE SEQUENCE [LARGE SCALE GENOMIC DNA]</scope>
    <source>
        <strain evidence="2">cv. Huhao1</strain>
        <tissue evidence="1">Leaf</tissue>
    </source>
</reference>
<gene>
    <name evidence="1" type="ORF">CTI12_AA213100</name>
</gene>
<comment type="caution">
    <text evidence="1">The sequence shown here is derived from an EMBL/GenBank/DDBJ whole genome shotgun (WGS) entry which is preliminary data.</text>
</comment>
<name>A0A2U1NYV4_ARTAN</name>
<accession>A0A2U1NYV4</accession>
<sequence length="75" mass="8341">MAPTAAMLTLIGDHPNATVKSTFPQAKSAANAMKWFMKNMMPHYHHETTSLCDQTKRVTQLVSEESADHGLNKKL</sequence>
<dbReference type="Proteomes" id="UP000245207">
    <property type="component" value="Unassembled WGS sequence"/>
</dbReference>
<organism evidence="1 2">
    <name type="scientific">Artemisia annua</name>
    <name type="common">Sweet wormwood</name>
    <dbReference type="NCBI Taxonomy" id="35608"/>
    <lineage>
        <taxon>Eukaryota</taxon>
        <taxon>Viridiplantae</taxon>
        <taxon>Streptophyta</taxon>
        <taxon>Embryophyta</taxon>
        <taxon>Tracheophyta</taxon>
        <taxon>Spermatophyta</taxon>
        <taxon>Magnoliopsida</taxon>
        <taxon>eudicotyledons</taxon>
        <taxon>Gunneridae</taxon>
        <taxon>Pentapetalae</taxon>
        <taxon>asterids</taxon>
        <taxon>campanulids</taxon>
        <taxon>Asterales</taxon>
        <taxon>Asteraceae</taxon>
        <taxon>Asteroideae</taxon>
        <taxon>Anthemideae</taxon>
        <taxon>Artemisiinae</taxon>
        <taxon>Artemisia</taxon>
    </lineage>
</organism>
<protein>
    <submittedName>
        <fullName evidence="1">Uncharacterized protein</fullName>
    </submittedName>
</protein>
<evidence type="ECO:0000313" key="1">
    <source>
        <dbReference type="EMBL" id="PWA78692.1"/>
    </source>
</evidence>
<dbReference type="EMBL" id="PKPP01001953">
    <property type="protein sequence ID" value="PWA78692.1"/>
    <property type="molecule type" value="Genomic_DNA"/>
</dbReference>
<keyword evidence="2" id="KW-1185">Reference proteome</keyword>
<dbReference type="AlphaFoldDB" id="A0A2U1NYV4"/>
<proteinExistence type="predicted"/>
<evidence type="ECO:0000313" key="2">
    <source>
        <dbReference type="Proteomes" id="UP000245207"/>
    </source>
</evidence>